<dbReference type="InterPro" id="IPR045341">
    <property type="entry name" value="DUF6532"/>
</dbReference>
<keyword evidence="1" id="KW-0812">Transmembrane</keyword>
<feature type="non-terminal residue" evidence="3">
    <location>
        <position position="1"/>
    </location>
</feature>
<dbReference type="AlphaFoldDB" id="A0A4R0RH81"/>
<dbReference type="Proteomes" id="UP000292702">
    <property type="component" value="Unassembled WGS sequence"/>
</dbReference>
<evidence type="ECO:0000313" key="3">
    <source>
        <dbReference type="EMBL" id="TCD61684.1"/>
    </source>
</evidence>
<keyword evidence="1" id="KW-1133">Transmembrane helix</keyword>
<protein>
    <recommendedName>
        <fullName evidence="2">DUF6532 domain-containing protein</fullName>
    </recommendedName>
</protein>
<keyword evidence="4" id="KW-1185">Reference proteome</keyword>
<feature type="transmembrane region" description="Helical" evidence="1">
    <location>
        <begin position="41"/>
        <end position="64"/>
    </location>
</feature>
<proteinExistence type="predicted"/>
<keyword evidence="1" id="KW-0472">Membrane</keyword>
<evidence type="ECO:0000313" key="4">
    <source>
        <dbReference type="Proteomes" id="UP000292702"/>
    </source>
</evidence>
<feature type="domain" description="DUF6532" evidence="2">
    <location>
        <begin position="11"/>
        <end position="96"/>
    </location>
</feature>
<evidence type="ECO:0000256" key="1">
    <source>
        <dbReference type="SAM" id="Phobius"/>
    </source>
</evidence>
<reference evidence="3 4" key="1">
    <citation type="submission" date="2018-11" db="EMBL/GenBank/DDBJ databases">
        <title>Genome assembly of Steccherinum ochraceum LE-BIN_3174, the white-rot fungus of the Steccherinaceae family (The Residual Polyporoid clade, Polyporales, Basidiomycota).</title>
        <authorList>
            <person name="Fedorova T.V."/>
            <person name="Glazunova O.A."/>
            <person name="Landesman E.O."/>
            <person name="Moiseenko K.V."/>
            <person name="Psurtseva N.V."/>
            <person name="Savinova O.S."/>
            <person name="Shakhova N.V."/>
            <person name="Tyazhelova T.V."/>
            <person name="Vasina D.V."/>
        </authorList>
    </citation>
    <scope>NUCLEOTIDE SEQUENCE [LARGE SCALE GENOMIC DNA]</scope>
    <source>
        <strain evidence="3 4">LE-BIN_3174</strain>
    </source>
</reference>
<dbReference type="Pfam" id="PF20149">
    <property type="entry name" value="DUF6532"/>
    <property type="match status" value="1"/>
</dbReference>
<dbReference type="EMBL" id="RWJN01000440">
    <property type="protein sequence ID" value="TCD61684.1"/>
    <property type="molecule type" value="Genomic_DNA"/>
</dbReference>
<accession>A0A4R0RH81</accession>
<sequence>IVLPLVGALKQVFDGPGSIAAQFLDDFPSTEHGPEKTIVRYIPHAMIAMVATGIFIALSELALLPTSKKTKKKARGDGAQFKSSFWQAQYAHIVSVSKRIEERNPEAWDHMSSKLFMTAYEDDGATGGAGNNDDNYLDIADMST</sequence>
<name>A0A4R0RH81_9APHY</name>
<evidence type="ECO:0000259" key="2">
    <source>
        <dbReference type="Pfam" id="PF20149"/>
    </source>
</evidence>
<dbReference type="OrthoDB" id="2749024at2759"/>
<comment type="caution">
    <text evidence="3">The sequence shown here is derived from an EMBL/GenBank/DDBJ whole genome shotgun (WGS) entry which is preliminary data.</text>
</comment>
<gene>
    <name evidence="3" type="ORF">EIP91_008106</name>
</gene>
<organism evidence="3 4">
    <name type="scientific">Steccherinum ochraceum</name>
    <dbReference type="NCBI Taxonomy" id="92696"/>
    <lineage>
        <taxon>Eukaryota</taxon>
        <taxon>Fungi</taxon>
        <taxon>Dikarya</taxon>
        <taxon>Basidiomycota</taxon>
        <taxon>Agaricomycotina</taxon>
        <taxon>Agaricomycetes</taxon>
        <taxon>Polyporales</taxon>
        <taxon>Steccherinaceae</taxon>
        <taxon>Steccherinum</taxon>
    </lineage>
</organism>